<dbReference type="AlphaFoldDB" id="A0A9Q5HYK5"/>
<dbReference type="PRINTS" id="PR00469">
    <property type="entry name" value="PNDRDTASEII"/>
</dbReference>
<dbReference type="Pfam" id="PF13738">
    <property type="entry name" value="Pyr_redox_3"/>
    <property type="match status" value="1"/>
</dbReference>
<keyword evidence="1" id="KW-0560">Oxidoreductase</keyword>
<dbReference type="GO" id="GO:0004497">
    <property type="term" value="F:monooxygenase activity"/>
    <property type="evidence" value="ECO:0007669"/>
    <property type="project" value="TreeGrafter"/>
</dbReference>
<sequence length="582" mass="64155">MAEVDAKSVAEEWLSAFASSLSPGSSSGISSLFASGGYLRDFLVFTWDCRTIHGGDNIQDFVSTKLPDLALLNFRLDTSSPHLAPVLDKSNPSIEVIKAFIIFETELALCRGAVSLIQAQGSGESRSWKALSVFTAVADWKGYEEAPYLDIQNDAEGNRFENKLQGRVIAPEPDPTVLIVGSGQAGLQLAVCLRQSGISCLLLEKEARVGDNWRKRYPSLKLHVPRFYCQLLYQSYPSNYPEYIPKDLVADWLEAYALAQNLHVWTSSTLESAPSYDPTTRTWTVNAIKDGQRISLHPRHLVMALGPFGEGIIPEVKGRDTFEGSQTHSEHFPGGREYTNKRVLVFGAGNSASDICVDLVQNGAKSVTLLQRSPTCVYSGKYIRSLINAFFPDNVPIDVTDFKMNTIPVKLIIEISRAQQKVAREYDKEMLNGLEAAGLKLWDGPSGAGHLELGLTRGGGYFFDTGFASLVSDGAIKIKAETDIGRLTDKSVVFSDGSELEIDAIVYATGYRSVRDTYKRILGEKFVEGTPEVWDLDEEGETRGVYRPAGHPGFWHFSSELSSSAIMRCDDAAISYRDMSQY</sequence>
<name>A0A9Q5HYK5_SANBA</name>
<organism evidence="2 3">
    <name type="scientific">Sanghuangporus baumii</name>
    <name type="common">Phellinus baumii</name>
    <dbReference type="NCBI Taxonomy" id="108892"/>
    <lineage>
        <taxon>Eukaryota</taxon>
        <taxon>Fungi</taxon>
        <taxon>Dikarya</taxon>
        <taxon>Basidiomycota</taxon>
        <taxon>Agaricomycotina</taxon>
        <taxon>Agaricomycetes</taxon>
        <taxon>Hymenochaetales</taxon>
        <taxon>Hymenochaetaceae</taxon>
        <taxon>Sanghuangporus</taxon>
    </lineage>
</organism>
<comment type="caution">
    <text evidence="2">The sequence shown here is derived from an EMBL/GenBank/DDBJ whole genome shotgun (WGS) entry which is preliminary data.</text>
</comment>
<dbReference type="Gene3D" id="3.50.50.60">
    <property type="entry name" value="FAD/NAD(P)-binding domain"/>
    <property type="match status" value="2"/>
</dbReference>
<dbReference type="GO" id="GO:0050660">
    <property type="term" value="F:flavin adenine dinucleotide binding"/>
    <property type="evidence" value="ECO:0007669"/>
    <property type="project" value="TreeGrafter"/>
</dbReference>
<evidence type="ECO:0008006" key="4">
    <source>
        <dbReference type="Google" id="ProtNLM"/>
    </source>
</evidence>
<dbReference type="EMBL" id="LNZH02000179">
    <property type="protein sequence ID" value="OCB88406.1"/>
    <property type="molecule type" value="Genomic_DNA"/>
</dbReference>
<evidence type="ECO:0000256" key="1">
    <source>
        <dbReference type="ARBA" id="ARBA00023002"/>
    </source>
</evidence>
<dbReference type="PANTHER" id="PTHR43539:SF68">
    <property type="entry name" value="FLAVIN-BINDING MONOOXYGENASE-LIKE PROTEIN (AFU_ORTHOLOGUE AFUA_4G09220)"/>
    <property type="match status" value="1"/>
</dbReference>
<dbReference type="InterPro" id="IPR050982">
    <property type="entry name" value="Auxin_biosynth/cation_transpt"/>
</dbReference>
<accession>A0A9Q5HYK5</accession>
<keyword evidence="3" id="KW-1185">Reference proteome</keyword>
<dbReference type="PANTHER" id="PTHR43539">
    <property type="entry name" value="FLAVIN-BINDING MONOOXYGENASE-LIKE PROTEIN (AFU_ORTHOLOGUE AFUA_4G09220)"/>
    <property type="match status" value="1"/>
</dbReference>
<dbReference type="Proteomes" id="UP000757232">
    <property type="component" value="Unassembled WGS sequence"/>
</dbReference>
<gene>
    <name evidence="2" type="ORF">A7U60_g4447</name>
</gene>
<evidence type="ECO:0000313" key="3">
    <source>
        <dbReference type="Proteomes" id="UP000757232"/>
    </source>
</evidence>
<proteinExistence type="predicted"/>
<dbReference type="SUPFAM" id="SSF51905">
    <property type="entry name" value="FAD/NAD(P)-binding domain"/>
    <property type="match status" value="2"/>
</dbReference>
<protein>
    <recommendedName>
        <fullName evidence="4">Flavin-containing monooxygenase</fullName>
    </recommendedName>
</protein>
<dbReference type="InterPro" id="IPR036188">
    <property type="entry name" value="FAD/NAD-bd_sf"/>
</dbReference>
<dbReference type="OrthoDB" id="74360at2759"/>
<reference evidence="2" key="1">
    <citation type="submission" date="2016-06" db="EMBL/GenBank/DDBJ databases">
        <title>Draft Genome sequence of the fungus Inonotus baumii.</title>
        <authorList>
            <person name="Zhu H."/>
            <person name="Lin W."/>
        </authorList>
    </citation>
    <scope>NUCLEOTIDE SEQUENCE</scope>
    <source>
        <strain evidence="2">821</strain>
    </source>
</reference>
<evidence type="ECO:0000313" key="2">
    <source>
        <dbReference type="EMBL" id="OCB88406.1"/>
    </source>
</evidence>